<name>A0AC60Q3N6_IXOPE</name>
<dbReference type="Proteomes" id="UP000805193">
    <property type="component" value="Unassembled WGS sequence"/>
</dbReference>
<sequence>MTAAAPRTRRTSAAAATAAWRNALKRRSHNAQRAAAASLYGSATQGGGARAYHLHVKHIFIRHFEDVGRSRISFIPVTAKGCGRKESFSIYIYKVLEQVHPNTGVSSKAMSIMNSFVNNIFERIAAELSRLAHYNKRSITTSRDIWSAVRLLLPG</sequence>
<evidence type="ECO:0000313" key="1">
    <source>
        <dbReference type="EMBL" id="KAG0427629.1"/>
    </source>
</evidence>
<evidence type="ECO:0000313" key="2">
    <source>
        <dbReference type="Proteomes" id="UP000805193"/>
    </source>
</evidence>
<dbReference type="EMBL" id="JABSTQ010009606">
    <property type="protein sequence ID" value="KAG0427629.1"/>
    <property type="molecule type" value="Genomic_DNA"/>
</dbReference>
<reference evidence="1 2" key="1">
    <citation type="journal article" date="2020" name="Cell">
        <title>Large-Scale Comparative Analyses of Tick Genomes Elucidate Their Genetic Diversity and Vector Capacities.</title>
        <authorList>
            <consortium name="Tick Genome and Microbiome Consortium (TIGMIC)"/>
            <person name="Jia N."/>
            <person name="Wang J."/>
            <person name="Shi W."/>
            <person name="Du L."/>
            <person name="Sun Y."/>
            <person name="Zhan W."/>
            <person name="Jiang J.F."/>
            <person name="Wang Q."/>
            <person name="Zhang B."/>
            <person name="Ji P."/>
            <person name="Bell-Sakyi L."/>
            <person name="Cui X.M."/>
            <person name="Yuan T.T."/>
            <person name="Jiang B.G."/>
            <person name="Yang W.F."/>
            <person name="Lam T.T."/>
            <person name="Chang Q.C."/>
            <person name="Ding S.J."/>
            <person name="Wang X.J."/>
            <person name="Zhu J.G."/>
            <person name="Ruan X.D."/>
            <person name="Zhao L."/>
            <person name="Wei J.T."/>
            <person name="Ye R.Z."/>
            <person name="Que T.C."/>
            <person name="Du C.H."/>
            <person name="Zhou Y.H."/>
            <person name="Cheng J.X."/>
            <person name="Dai P.F."/>
            <person name="Guo W.B."/>
            <person name="Han X.H."/>
            <person name="Huang E.J."/>
            <person name="Li L.F."/>
            <person name="Wei W."/>
            <person name="Gao Y.C."/>
            <person name="Liu J.Z."/>
            <person name="Shao H.Z."/>
            <person name="Wang X."/>
            <person name="Wang C.C."/>
            <person name="Yang T.C."/>
            <person name="Huo Q.B."/>
            <person name="Li W."/>
            <person name="Chen H.Y."/>
            <person name="Chen S.E."/>
            <person name="Zhou L.G."/>
            <person name="Ni X.B."/>
            <person name="Tian J.H."/>
            <person name="Sheng Y."/>
            <person name="Liu T."/>
            <person name="Pan Y.S."/>
            <person name="Xia L.Y."/>
            <person name="Li J."/>
            <person name="Zhao F."/>
            <person name="Cao W.C."/>
        </authorList>
    </citation>
    <scope>NUCLEOTIDE SEQUENCE [LARGE SCALE GENOMIC DNA]</scope>
    <source>
        <strain evidence="1">Iper-2018</strain>
    </source>
</reference>
<gene>
    <name evidence="1" type="ORF">HPB47_025327</name>
</gene>
<comment type="caution">
    <text evidence="1">The sequence shown here is derived from an EMBL/GenBank/DDBJ whole genome shotgun (WGS) entry which is preliminary data.</text>
</comment>
<proteinExistence type="predicted"/>
<keyword evidence="2" id="KW-1185">Reference proteome</keyword>
<protein>
    <submittedName>
        <fullName evidence="1">Uncharacterized protein</fullName>
    </submittedName>
</protein>
<organism evidence="1 2">
    <name type="scientific">Ixodes persulcatus</name>
    <name type="common">Taiga tick</name>
    <dbReference type="NCBI Taxonomy" id="34615"/>
    <lineage>
        <taxon>Eukaryota</taxon>
        <taxon>Metazoa</taxon>
        <taxon>Ecdysozoa</taxon>
        <taxon>Arthropoda</taxon>
        <taxon>Chelicerata</taxon>
        <taxon>Arachnida</taxon>
        <taxon>Acari</taxon>
        <taxon>Parasitiformes</taxon>
        <taxon>Ixodida</taxon>
        <taxon>Ixodoidea</taxon>
        <taxon>Ixodidae</taxon>
        <taxon>Ixodinae</taxon>
        <taxon>Ixodes</taxon>
    </lineage>
</organism>
<accession>A0AC60Q3N6</accession>